<keyword evidence="2" id="KW-1185">Reference proteome</keyword>
<name>A0AAU9PDV4_9ASTR</name>
<proteinExistence type="predicted"/>
<evidence type="ECO:0000313" key="1">
    <source>
        <dbReference type="EMBL" id="CAH1448239.1"/>
    </source>
</evidence>
<protein>
    <submittedName>
        <fullName evidence="1">Uncharacterized protein</fullName>
    </submittedName>
</protein>
<sequence length="69" mass="7688">MGPPSHPYFLSKILDRYHRTNTTTPSSVLPPPLLSPVPPSFLVNIPSINLNSKQLSMHIKVSFYGQNTL</sequence>
<dbReference type="EMBL" id="CAKMRJ010005634">
    <property type="protein sequence ID" value="CAH1448239.1"/>
    <property type="molecule type" value="Genomic_DNA"/>
</dbReference>
<accession>A0AAU9PDV4</accession>
<gene>
    <name evidence="1" type="ORF">LVIROSA_LOCUS33797</name>
</gene>
<dbReference type="Proteomes" id="UP001157418">
    <property type="component" value="Unassembled WGS sequence"/>
</dbReference>
<organism evidence="1 2">
    <name type="scientific">Lactuca virosa</name>
    <dbReference type="NCBI Taxonomy" id="75947"/>
    <lineage>
        <taxon>Eukaryota</taxon>
        <taxon>Viridiplantae</taxon>
        <taxon>Streptophyta</taxon>
        <taxon>Embryophyta</taxon>
        <taxon>Tracheophyta</taxon>
        <taxon>Spermatophyta</taxon>
        <taxon>Magnoliopsida</taxon>
        <taxon>eudicotyledons</taxon>
        <taxon>Gunneridae</taxon>
        <taxon>Pentapetalae</taxon>
        <taxon>asterids</taxon>
        <taxon>campanulids</taxon>
        <taxon>Asterales</taxon>
        <taxon>Asteraceae</taxon>
        <taxon>Cichorioideae</taxon>
        <taxon>Cichorieae</taxon>
        <taxon>Lactucinae</taxon>
        <taxon>Lactuca</taxon>
    </lineage>
</organism>
<evidence type="ECO:0000313" key="2">
    <source>
        <dbReference type="Proteomes" id="UP001157418"/>
    </source>
</evidence>
<reference evidence="1 2" key="1">
    <citation type="submission" date="2022-01" db="EMBL/GenBank/DDBJ databases">
        <authorList>
            <person name="Xiong W."/>
            <person name="Schranz E."/>
        </authorList>
    </citation>
    <scope>NUCLEOTIDE SEQUENCE [LARGE SCALE GENOMIC DNA]</scope>
</reference>
<dbReference type="AlphaFoldDB" id="A0AAU9PDV4"/>
<comment type="caution">
    <text evidence="1">The sequence shown here is derived from an EMBL/GenBank/DDBJ whole genome shotgun (WGS) entry which is preliminary data.</text>
</comment>